<protein>
    <submittedName>
        <fullName evidence="2">Uncharacterized protein</fullName>
    </submittedName>
</protein>
<gene>
    <name evidence="2" type="ORF">CANINC_002409</name>
</gene>
<keyword evidence="3" id="KW-1185">Reference proteome</keyword>
<feature type="compositionally biased region" description="Basic and acidic residues" evidence="1">
    <location>
        <begin position="21"/>
        <end position="43"/>
    </location>
</feature>
<dbReference type="AlphaFoldDB" id="A0A4V4NFQ0"/>
<feature type="compositionally biased region" description="Basic and acidic residues" evidence="1">
    <location>
        <begin position="99"/>
        <end position="123"/>
    </location>
</feature>
<dbReference type="Proteomes" id="UP000307173">
    <property type="component" value="Unassembled WGS sequence"/>
</dbReference>
<dbReference type="STRING" id="52247.A0A4V4NFQ0"/>
<comment type="caution">
    <text evidence="2">The sequence shown here is derived from an EMBL/GenBank/DDBJ whole genome shotgun (WGS) entry which is preliminary data.</text>
</comment>
<dbReference type="EMBL" id="SELW01000391">
    <property type="protein sequence ID" value="TID28536.1"/>
    <property type="molecule type" value="Genomic_DNA"/>
</dbReference>
<accession>A0A4V4NFQ0</accession>
<evidence type="ECO:0000256" key="1">
    <source>
        <dbReference type="SAM" id="MobiDB-lite"/>
    </source>
</evidence>
<name>A0A4V4NFQ0_9ASCO</name>
<reference evidence="2 3" key="1">
    <citation type="journal article" date="2019" name="Front. Genet.">
        <title>Whole-Genome Sequencing of the Opportunistic Yeast Pathogen Candida inconspicua Uncovers Its Hybrid Origin.</title>
        <authorList>
            <person name="Mixao V."/>
            <person name="Hansen A.P."/>
            <person name="Saus E."/>
            <person name="Boekhout T."/>
            <person name="Lass-Florl C."/>
            <person name="Gabaldon T."/>
        </authorList>
    </citation>
    <scope>NUCLEOTIDE SEQUENCE [LARGE SCALE GENOMIC DNA]</scope>
    <source>
        <strain evidence="2 3">CBS 180</strain>
    </source>
</reference>
<sequence length="170" mass="18913">MSGGSLSSRVSNMKFMQSAGDRQRKEAKDAIDQEETKKLKDLSEWSLPVNTKTMKVIKSKKKKIKKLGYSSISYMEPNTNIAITEPVIGRKSMSIESPSEVKQDGSSDASKETSESVEKPDGKKKSKKSKKSKKKGVMDAFRSTSDDEFDPNEVDIASKNLLALWKAKKN</sequence>
<evidence type="ECO:0000313" key="2">
    <source>
        <dbReference type="EMBL" id="TID28536.1"/>
    </source>
</evidence>
<dbReference type="OrthoDB" id="4084022at2759"/>
<proteinExistence type="predicted"/>
<evidence type="ECO:0000313" key="3">
    <source>
        <dbReference type="Proteomes" id="UP000307173"/>
    </source>
</evidence>
<organism evidence="2 3">
    <name type="scientific">Pichia inconspicua</name>
    <dbReference type="NCBI Taxonomy" id="52247"/>
    <lineage>
        <taxon>Eukaryota</taxon>
        <taxon>Fungi</taxon>
        <taxon>Dikarya</taxon>
        <taxon>Ascomycota</taxon>
        <taxon>Saccharomycotina</taxon>
        <taxon>Pichiomycetes</taxon>
        <taxon>Pichiales</taxon>
        <taxon>Pichiaceae</taxon>
        <taxon>Pichia</taxon>
    </lineage>
</organism>
<feature type="region of interest" description="Disordered" evidence="1">
    <location>
        <begin position="93"/>
        <end position="152"/>
    </location>
</feature>
<feature type="region of interest" description="Disordered" evidence="1">
    <location>
        <begin position="1"/>
        <end position="44"/>
    </location>
</feature>
<feature type="compositionally biased region" description="Polar residues" evidence="1">
    <location>
        <begin position="1"/>
        <end position="15"/>
    </location>
</feature>
<feature type="compositionally biased region" description="Basic residues" evidence="1">
    <location>
        <begin position="124"/>
        <end position="135"/>
    </location>
</feature>
<dbReference type="Pfam" id="PF10175">
    <property type="entry name" value="MPP6"/>
    <property type="match status" value="1"/>
</dbReference>